<dbReference type="Pfam" id="PF12686">
    <property type="entry name" value="DUF3800"/>
    <property type="match status" value="1"/>
</dbReference>
<protein>
    <submittedName>
        <fullName evidence="1">DUF3800 domain-containing protein</fullName>
    </submittedName>
</protein>
<evidence type="ECO:0000313" key="2">
    <source>
        <dbReference type="Proteomes" id="UP001216709"/>
    </source>
</evidence>
<reference evidence="1" key="1">
    <citation type="submission" date="2022-12" db="EMBL/GenBank/DDBJ databases">
        <title>Draft Genome Sequences of Bacillus licheniformis and Bacillus paralicheniformis strains isolated from Irish skim milk powders.</title>
        <authorList>
            <person name="Lourenco A."/>
            <person name="Li F."/>
            <person name="Geraldine D."/>
            <person name="Tobin J.T."/>
            <person name="Butler F."/>
            <person name="Jordan K."/>
            <person name="Obrien T."/>
        </authorList>
    </citation>
    <scope>NUCLEOTIDE SEQUENCE</scope>
    <source>
        <strain evidence="1">3370</strain>
    </source>
</reference>
<name>A0AAW6KHP1_9BACI</name>
<dbReference type="Proteomes" id="UP001216709">
    <property type="component" value="Unassembled WGS sequence"/>
</dbReference>
<sequence length="228" mass="26909">MFNIYCDESCHLENDNQKAMVLGAIRIHRDRVKIASDHIKAIKLKHGLSRSAEIKWTKVSPAKYEFYAELIDYFFRDSDMNFRGLVIPNKKNLNHEVFDQTHDEWYYKMYYFMLKPVIAQIDTHIYIDIKDTNGAKKIHKLREYLSRSIYDFSQVNITKAQLIRSEESQILQLVDLIIGAIGYENRDLYGSEAKLRLVELIKRKSGSNLRTKSSLFAEKFNLFVWDPQ</sequence>
<dbReference type="InterPro" id="IPR024524">
    <property type="entry name" value="DUF3800"/>
</dbReference>
<proteinExistence type="predicted"/>
<evidence type="ECO:0000313" key="1">
    <source>
        <dbReference type="EMBL" id="MDE1453578.1"/>
    </source>
</evidence>
<dbReference type="EMBL" id="JARAFO010000055">
    <property type="protein sequence ID" value="MDE1453578.1"/>
    <property type="molecule type" value="Genomic_DNA"/>
</dbReference>
<gene>
    <name evidence="1" type="ORF">PVN32_15510</name>
</gene>
<comment type="caution">
    <text evidence="1">The sequence shown here is derived from an EMBL/GenBank/DDBJ whole genome shotgun (WGS) entry which is preliminary data.</text>
</comment>
<dbReference type="RefSeq" id="WP_059232102.1">
    <property type="nucleotide sequence ID" value="NZ_AP025340.1"/>
</dbReference>
<dbReference type="AlphaFoldDB" id="A0AAW6KHP1"/>
<organism evidence="1 2">
    <name type="scientific">Bacillus paralicheniformis</name>
    <dbReference type="NCBI Taxonomy" id="1648923"/>
    <lineage>
        <taxon>Bacteria</taxon>
        <taxon>Bacillati</taxon>
        <taxon>Bacillota</taxon>
        <taxon>Bacilli</taxon>
        <taxon>Bacillales</taxon>
        <taxon>Bacillaceae</taxon>
        <taxon>Bacillus</taxon>
    </lineage>
</organism>
<accession>A0AAW6KHP1</accession>